<evidence type="ECO:0000256" key="10">
    <source>
        <dbReference type="ARBA" id="ARBA00023114"/>
    </source>
</evidence>
<dbReference type="PANTHER" id="PTHR33619:SF3">
    <property type="entry name" value="POLYSACCHARIDE EXPORT PROTEIN GFCE-RELATED"/>
    <property type="match status" value="1"/>
</dbReference>
<dbReference type="GO" id="GO:0009279">
    <property type="term" value="C:cell outer membrane"/>
    <property type="evidence" value="ECO:0007669"/>
    <property type="project" value="UniProtKB-SubCell"/>
</dbReference>
<evidence type="ECO:0000256" key="9">
    <source>
        <dbReference type="ARBA" id="ARBA00023065"/>
    </source>
</evidence>
<dbReference type="Pfam" id="PF10531">
    <property type="entry name" value="SLBB"/>
    <property type="match status" value="3"/>
</dbReference>
<dbReference type="InterPro" id="IPR049712">
    <property type="entry name" value="Poly_export"/>
</dbReference>
<dbReference type="PANTHER" id="PTHR33619">
    <property type="entry name" value="POLYSACCHARIDE EXPORT PROTEIN GFCE-RELATED"/>
    <property type="match status" value="1"/>
</dbReference>
<evidence type="ECO:0000259" key="18">
    <source>
        <dbReference type="Pfam" id="PF22461"/>
    </source>
</evidence>
<dbReference type="InterPro" id="IPR019554">
    <property type="entry name" value="Soluble_ligand-bd"/>
</dbReference>
<evidence type="ECO:0000256" key="3">
    <source>
        <dbReference type="ARBA" id="ARBA00022448"/>
    </source>
</evidence>
<evidence type="ECO:0000256" key="11">
    <source>
        <dbReference type="ARBA" id="ARBA00023136"/>
    </source>
</evidence>
<accession>A0A4R2GHG6</accession>
<dbReference type="Proteomes" id="UP000295221">
    <property type="component" value="Unassembled WGS sequence"/>
</dbReference>
<reference evidence="19 20" key="1">
    <citation type="submission" date="2019-03" db="EMBL/GenBank/DDBJ databases">
        <title>Genomic Encyclopedia of Type Strains, Phase IV (KMG-IV): sequencing the most valuable type-strain genomes for metagenomic binning, comparative biology and taxonomic classification.</title>
        <authorList>
            <person name="Goeker M."/>
        </authorList>
    </citation>
    <scope>NUCLEOTIDE SEQUENCE [LARGE SCALE GENOMIC DNA]</scope>
    <source>
        <strain evidence="19 20">DSM 24179</strain>
    </source>
</reference>
<feature type="signal peptide" evidence="15">
    <location>
        <begin position="1"/>
        <end position="34"/>
    </location>
</feature>
<gene>
    <name evidence="19" type="ORF">EV194_1067</name>
</gene>
<dbReference type="RefSeq" id="WP_132433772.1">
    <property type="nucleotide sequence ID" value="NZ_SLWK01000006.1"/>
</dbReference>
<feature type="domain" description="Soluble ligand binding" evidence="17">
    <location>
        <begin position="510"/>
        <end position="552"/>
    </location>
</feature>
<keyword evidence="13" id="KW-0998">Cell outer membrane</keyword>
<feature type="domain" description="Polysaccharide export protein N-terminal" evidence="16">
    <location>
        <begin position="159"/>
        <end position="224"/>
    </location>
</feature>
<protein>
    <submittedName>
        <fullName evidence="19">Protein involved in polysaccharide export with SLBB domain</fullName>
    </submittedName>
</protein>
<dbReference type="InterPro" id="IPR003715">
    <property type="entry name" value="Poly_export_N"/>
</dbReference>
<evidence type="ECO:0000259" key="16">
    <source>
        <dbReference type="Pfam" id="PF02563"/>
    </source>
</evidence>
<evidence type="ECO:0000256" key="1">
    <source>
        <dbReference type="ARBA" id="ARBA00004571"/>
    </source>
</evidence>
<keyword evidence="12" id="KW-0564">Palmitate</keyword>
<feature type="domain" description="Soluble ligand binding" evidence="17">
    <location>
        <begin position="335"/>
        <end position="376"/>
    </location>
</feature>
<keyword evidence="6" id="KW-0812">Transmembrane</keyword>
<dbReference type="OrthoDB" id="9808948at2"/>
<keyword evidence="9" id="KW-0406">Ion transport</keyword>
<comment type="caution">
    <text evidence="19">The sequence shown here is derived from an EMBL/GenBank/DDBJ whole genome shotgun (WGS) entry which is preliminary data.</text>
</comment>
<evidence type="ECO:0000313" key="19">
    <source>
        <dbReference type="EMBL" id="TCO07867.1"/>
    </source>
</evidence>
<feature type="domain" description="Soluble ligand binding" evidence="17">
    <location>
        <begin position="609"/>
        <end position="644"/>
    </location>
</feature>
<keyword evidence="14" id="KW-0449">Lipoprotein</keyword>
<dbReference type="InterPro" id="IPR054765">
    <property type="entry name" value="SLBB_dom"/>
</dbReference>
<dbReference type="AlphaFoldDB" id="A0A4R2GHG6"/>
<dbReference type="GO" id="GO:0006811">
    <property type="term" value="P:monoatomic ion transport"/>
    <property type="evidence" value="ECO:0007669"/>
    <property type="project" value="UniProtKB-KW"/>
</dbReference>
<evidence type="ECO:0000256" key="6">
    <source>
        <dbReference type="ARBA" id="ARBA00022692"/>
    </source>
</evidence>
<dbReference type="GO" id="GO:0046930">
    <property type="term" value="C:pore complex"/>
    <property type="evidence" value="ECO:0007669"/>
    <property type="project" value="UniProtKB-KW"/>
</dbReference>
<evidence type="ECO:0000256" key="12">
    <source>
        <dbReference type="ARBA" id="ARBA00023139"/>
    </source>
</evidence>
<keyword evidence="7 15" id="KW-0732">Signal</keyword>
<dbReference type="SUPFAM" id="SSF142984">
    <property type="entry name" value="Nqo1 middle domain-like"/>
    <property type="match status" value="1"/>
</dbReference>
<dbReference type="Pfam" id="PF22461">
    <property type="entry name" value="SLBB_2"/>
    <property type="match status" value="1"/>
</dbReference>
<keyword evidence="4" id="KW-1134">Transmembrane beta strand</keyword>
<comment type="subcellular location">
    <subcellularLocation>
        <location evidence="1">Cell outer membrane</location>
        <topology evidence="1">Multi-pass membrane protein</topology>
    </subcellularLocation>
</comment>
<dbReference type="GO" id="GO:0015159">
    <property type="term" value="F:polysaccharide transmembrane transporter activity"/>
    <property type="evidence" value="ECO:0007669"/>
    <property type="project" value="InterPro"/>
</dbReference>
<comment type="similarity">
    <text evidence="2">Belongs to the BexD/CtrA/VexA family.</text>
</comment>
<dbReference type="Pfam" id="PF02563">
    <property type="entry name" value="Poly_export"/>
    <property type="match status" value="1"/>
</dbReference>
<dbReference type="Gene3D" id="3.30.1950.10">
    <property type="entry name" value="wza like domain"/>
    <property type="match status" value="1"/>
</dbReference>
<evidence type="ECO:0000256" key="2">
    <source>
        <dbReference type="ARBA" id="ARBA00009450"/>
    </source>
</evidence>
<keyword evidence="20" id="KW-1185">Reference proteome</keyword>
<evidence type="ECO:0000313" key="20">
    <source>
        <dbReference type="Proteomes" id="UP000295221"/>
    </source>
</evidence>
<proteinExistence type="inferred from homology"/>
<evidence type="ECO:0000256" key="13">
    <source>
        <dbReference type="ARBA" id="ARBA00023237"/>
    </source>
</evidence>
<feature type="domain" description="SLBB" evidence="18">
    <location>
        <begin position="249"/>
        <end position="326"/>
    </location>
</feature>
<organism evidence="19 20">
    <name type="scientific">Natronoflexus pectinivorans</name>
    <dbReference type="NCBI Taxonomy" id="682526"/>
    <lineage>
        <taxon>Bacteria</taxon>
        <taxon>Pseudomonadati</taxon>
        <taxon>Bacteroidota</taxon>
        <taxon>Bacteroidia</taxon>
        <taxon>Marinilabiliales</taxon>
        <taxon>Marinilabiliaceae</taxon>
        <taxon>Natronoflexus</taxon>
    </lineage>
</organism>
<name>A0A4R2GHG6_9BACT</name>
<evidence type="ECO:0000256" key="8">
    <source>
        <dbReference type="ARBA" id="ARBA00023047"/>
    </source>
</evidence>
<dbReference type="EMBL" id="SLWK01000006">
    <property type="protein sequence ID" value="TCO07867.1"/>
    <property type="molecule type" value="Genomic_DNA"/>
</dbReference>
<dbReference type="GO" id="GO:0015288">
    <property type="term" value="F:porin activity"/>
    <property type="evidence" value="ECO:0007669"/>
    <property type="project" value="UniProtKB-KW"/>
</dbReference>
<evidence type="ECO:0000256" key="4">
    <source>
        <dbReference type="ARBA" id="ARBA00022452"/>
    </source>
</evidence>
<evidence type="ECO:0000256" key="14">
    <source>
        <dbReference type="ARBA" id="ARBA00023288"/>
    </source>
</evidence>
<keyword evidence="10" id="KW-0626">Porin</keyword>
<evidence type="ECO:0000256" key="5">
    <source>
        <dbReference type="ARBA" id="ARBA00022597"/>
    </source>
</evidence>
<dbReference type="Gene3D" id="3.10.560.10">
    <property type="entry name" value="Outer membrane lipoprotein wza domain like"/>
    <property type="match status" value="6"/>
</dbReference>
<sequence length="824" mass="92706">MLRIFFRTSKSSLTIFSFVLFTMLSGLTSESVAAQSGLNMHDLSGVRSQDISDAQLRSFIARGEAQGISPEQAMMMARERGMPASVVQELMARVRTMQGTTQEQPALRARERVETDESGLFDQDLWSMVHRDVSDKPEIFGARIFKRGMLSFEPSMHVPTPVNYRLGPGDELVIDIWGAATNFYQLEVSSEGTISIDNLGPLYVHGLTIQEAEQRIMDKLKQIYRGLRPGDSGQNTFARISLGRVRSIQVALMGEVNAPGNYTVSSLATVFNALYKAGGPNMIGSFRNVEVIRENRQVAVLDVYDFLISGDQSQNIRLQDQDIVRVGTYANRIEMKGEVKRPGLYEVKIGETLAQLINYAGSFTDSAYMRQIRIHRNTETEREILSVNRERYENFTMRNGDVVIVDQILDRFSNRVSISGAVWRPGEYEIGEEGLMLSELLQKAEGVKPDAFRSRAIINRLTDNFDFTILAFNVDNVLNNPDAFDISLQNEDEVIIKDIHEMREGRNVVIRGAVQTPNTYDFREGMTLEDLILVANGFTSAASEARIEVNRRVIGEAAPLQRGHQLAETFIFAVDRDLNIRSEAASFELKPFDQIFVRARPDYREQVTINVEGEVLYPGEYVLTSRNERISDLIQRAGGLTHEAFVPGATLMRQTIELERVEVEIEGGADDVIELENVTERYIGIDLTRILANPGTADDLFLRSGDVIRIPSELQTVSVRGGVLRESEIRYRDGRNLNYYINRSGGFAENARKRHAYVVYANGDVAARRNFIFFRSNPEVTPGAEIIIPQKEERPRLTPGERISIMSSVVSMTAVVITAMTRVW</sequence>
<feature type="chain" id="PRO_5020868834" evidence="15">
    <location>
        <begin position="35"/>
        <end position="824"/>
    </location>
</feature>
<keyword evidence="5" id="KW-0762">Sugar transport</keyword>
<evidence type="ECO:0000259" key="17">
    <source>
        <dbReference type="Pfam" id="PF10531"/>
    </source>
</evidence>
<keyword evidence="8" id="KW-0625">Polysaccharide transport</keyword>
<evidence type="ECO:0000256" key="7">
    <source>
        <dbReference type="ARBA" id="ARBA00022729"/>
    </source>
</evidence>
<keyword evidence="3" id="KW-0813">Transport</keyword>
<keyword evidence="11" id="KW-0472">Membrane</keyword>
<evidence type="ECO:0000256" key="15">
    <source>
        <dbReference type="SAM" id="SignalP"/>
    </source>
</evidence>